<sequence>MHSSFSSLNKLLLLRSSQIPIWIHNDIPGYLNAQGIGTVGIQTERSIKEYNISARVKVGGIFHSTYTNAGVDLCSVSKTWLK</sequence>
<dbReference type="AlphaFoldDB" id="A0A8C5WF86"/>
<reference evidence="1" key="2">
    <citation type="submission" date="2025-09" db="UniProtKB">
        <authorList>
            <consortium name="Ensembl"/>
        </authorList>
    </citation>
    <scope>IDENTIFICATION</scope>
</reference>
<reference evidence="1" key="1">
    <citation type="submission" date="2025-08" db="UniProtKB">
        <authorList>
            <consortium name="Ensembl"/>
        </authorList>
    </citation>
    <scope>IDENTIFICATION</scope>
</reference>
<organism evidence="1 2">
    <name type="scientific">Leptobrachium leishanense</name>
    <name type="common">Leishan spiny toad</name>
    <dbReference type="NCBI Taxonomy" id="445787"/>
    <lineage>
        <taxon>Eukaryota</taxon>
        <taxon>Metazoa</taxon>
        <taxon>Chordata</taxon>
        <taxon>Craniata</taxon>
        <taxon>Vertebrata</taxon>
        <taxon>Euteleostomi</taxon>
        <taxon>Amphibia</taxon>
        <taxon>Batrachia</taxon>
        <taxon>Anura</taxon>
        <taxon>Pelobatoidea</taxon>
        <taxon>Megophryidae</taxon>
        <taxon>Leptobrachium</taxon>
    </lineage>
</organism>
<name>A0A8C5WF86_9ANUR</name>
<accession>A0A8C5WF86</accession>
<keyword evidence="2" id="KW-1185">Reference proteome</keyword>
<protein>
    <submittedName>
        <fullName evidence="1">Uncharacterized protein</fullName>
    </submittedName>
</protein>
<evidence type="ECO:0000313" key="2">
    <source>
        <dbReference type="Proteomes" id="UP000694569"/>
    </source>
</evidence>
<proteinExistence type="predicted"/>
<dbReference type="Ensembl" id="ENSLLET00000035200.1">
    <property type="protein sequence ID" value="ENSLLEP00000033912.1"/>
    <property type="gene ID" value="ENSLLEG00000021443.1"/>
</dbReference>
<dbReference type="Proteomes" id="UP000694569">
    <property type="component" value="Unplaced"/>
</dbReference>
<evidence type="ECO:0000313" key="1">
    <source>
        <dbReference type="Ensembl" id="ENSLLEP00000033912.1"/>
    </source>
</evidence>